<protein>
    <submittedName>
        <fullName evidence="1">Uncharacterized protein</fullName>
    </submittedName>
</protein>
<sequence>MVSELSDKLHNDPAVPRRNLFQLRLASKGCILHATSRSTGDARNMVHSSRKNTCICAIVVVSNRPGIHISELVELAVQRAQLVILVAVGSEIYSTPEITVNHEGNSAPFYELKVSEPIPSKPDVAQIFQSNIAST</sequence>
<gene>
    <name evidence="1" type="ORF">GcM1_229079</name>
</gene>
<dbReference type="AlphaFoldDB" id="A0A420INN9"/>
<reference evidence="1 2" key="1">
    <citation type="journal article" date="2018" name="BMC Genomics">
        <title>Comparative genome analyses reveal sequence features reflecting distinct modes of host-adaptation between dicot and monocot powdery mildew.</title>
        <authorList>
            <person name="Wu Y."/>
            <person name="Ma X."/>
            <person name="Pan Z."/>
            <person name="Kale S.D."/>
            <person name="Song Y."/>
            <person name="King H."/>
            <person name="Zhang Q."/>
            <person name="Presley C."/>
            <person name="Deng X."/>
            <person name="Wei C.I."/>
            <person name="Xiao S."/>
        </authorList>
    </citation>
    <scope>NUCLEOTIDE SEQUENCE [LARGE SCALE GENOMIC DNA]</scope>
    <source>
        <strain evidence="1">UMSG1</strain>
    </source>
</reference>
<dbReference type="EMBL" id="MCBS01022921">
    <property type="protein sequence ID" value="RKF76179.1"/>
    <property type="molecule type" value="Genomic_DNA"/>
</dbReference>
<proteinExistence type="predicted"/>
<accession>A0A420INN9</accession>
<evidence type="ECO:0000313" key="1">
    <source>
        <dbReference type="EMBL" id="RKF76179.1"/>
    </source>
</evidence>
<comment type="caution">
    <text evidence="1">The sequence shown here is derived from an EMBL/GenBank/DDBJ whole genome shotgun (WGS) entry which is preliminary data.</text>
</comment>
<organism evidence="1 2">
    <name type="scientific">Golovinomyces cichoracearum</name>
    <dbReference type="NCBI Taxonomy" id="62708"/>
    <lineage>
        <taxon>Eukaryota</taxon>
        <taxon>Fungi</taxon>
        <taxon>Dikarya</taxon>
        <taxon>Ascomycota</taxon>
        <taxon>Pezizomycotina</taxon>
        <taxon>Leotiomycetes</taxon>
        <taxon>Erysiphales</taxon>
        <taxon>Erysiphaceae</taxon>
        <taxon>Golovinomyces</taxon>
    </lineage>
</organism>
<dbReference type="Proteomes" id="UP000285326">
    <property type="component" value="Unassembled WGS sequence"/>
</dbReference>
<name>A0A420INN9_9PEZI</name>
<evidence type="ECO:0000313" key="2">
    <source>
        <dbReference type="Proteomes" id="UP000285326"/>
    </source>
</evidence>